<keyword evidence="3" id="KW-1185">Reference proteome</keyword>
<organism evidence="2 3">
    <name type="scientific">Euzebya pacifica</name>
    <dbReference type="NCBI Taxonomy" id="1608957"/>
    <lineage>
        <taxon>Bacteria</taxon>
        <taxon>Bacillati</taxon>
        <taxon>Actinomycetota</taxon>
        <taxon>Nitriliruptoria</taxon>
        <taxon>Euzebyales</taxon>
    </lineage>
</organism>
<evidence type="ECO:0000313" key="2">
    <source>
        <dbReference type="EMBL" id="AXV05424.1"/>
    </source>
</evidence>
<protein>
    <submittedName>
        <fullName evidence="2">Uncharacterized protein</fullName>
    </submittedName>
</protein>
<keyword evidence="1" id="KW-0812">Transmembrane</keyword>
<dbReference type="EMBL" id="CP031165">
    <property type="protein sequence ID" value="AXV05424.1"/>
    <property type="molecule type" value="Genomic_DNA"/>
</dbReference>
<evidence type="ECO:0000256" key="1">
    <source>
        <dbReference type="SAM" id="Phobius"/>
    </source>
</evidence>
<keyword evidence="1" id="KW-1133">Transmembrane helix</keyword>
<dbReference type="Proteomes" id="UP000264006">
    <property type="component" value="Chromosome"/>
</dbReference>
<sequence>MAGVLMLVLGAAGLLGTGGASYSRMRTAKTPKTHYGQLVVGVLLTTSGMALLVS</sequence>
<dbReference type="AlphaFoldDB" id="A0A346XT77"/>
<accession>A0A346XT77</accession>
<name>A0A346XT77_9ACTN</name>
<reference evidence="2 3" key="1">
    <citation type="submission" date="2018-09" db="EMBL/GenBank/DDBJ databases">
        <title>Complete genome sequence of Euzebya sp. DY32-46 isolated from seawater of Pacific Ocean.</title>
        <authorList>
            <person name="Xu L."/>
            <person name="Wu Y.-H."/>
            <person name="Xu X.-W."/>
        </authorList>
    </citation>
    <scope>NUCLEOTIDE SEQUENCE [LARGE SCALE GENOMIC DNA]</scope>
    <source>
        <strain evidence="2 3">DY32-46</strain>
    </source>
</reference>
<keyword evidence="1" id="KW-0472">Membrane</keyword>
<feature type="transmembrane region" description="Helical" evidence="1">
    <location>
        <begin position="35"/>
        <end position="53"/>
    </location>
</feature>
<dbReference type="KEGG" id="euz:DVS28_a0723"/>
<proteinExistence type="predicted"/>
<gene>
    <name evidence="2" type="ORF">DVS28_a0723</name>
</gene>
<evidence type="ECO:0000313" key="3">
    <source>
        <dbReference type="Proteomes" id="UP000264006"/>
    </source>
</evidence>